<evidence type="ECO:0000259" key="5">
    <source>
        <dbReference type="SMART" id="SM00993"/>
    </source>
</evidence>
<dbReference type="OrthoDB" id="49520at2759"/>
<dbReference type="GO" id="GO:0006338">
    <property type="term" value="P:chromatin remodeling"/>
    <property type="evidence" value="ECO:0007669"/>
    <property type="project" value="InterPro"/>
</dbReference>
<reference evidence="6 7" key="1">
    <citation type="submission" date="2020-02" db="EMBL/GenBank/DDBJ databases">
        <authorList>
            <person name="Ferguson B K."/>
        </authorList>
    </citation>
    <scope>NUCLEOTIDE SEQUENCE [LARGE SCALE GENOMIC DNA]</scope>
</reference>
<comment type="subcellular location">
    <subcellularLocation>
        <location evidence="1">Nucleus</location>
    </subcellularLocation>
</comment>
<dbReference type="AlphaFoldDB" id="A0A6H5IVZ5"/>
<accession>A0A6H5IVZ5</accession>
<keyword evidence="7" id="KW-1185">Reference proteome</keyword>
<dbReference type="PANTHER" id="PTHR31200">
    <property type="entry name" value="INO80 COMPLEX SUBUNIT C"/>
    <property type="match status" value="1"/>
</dbReference>
<keyword evidence="3" id="KW-0804">Transcription</keyword>
<dbReference type="InterPro" id="IPR013272">
    <property type="entry name" value="Vps72/YL1_C"/>
</dbReference>
<evidence type="ECO:0000313" key="6">
    <source>
        <dbReference type="EMBL" id="CAB0041278.1"/>
    </source>
</evidence>
<evidence type="ECO:0000256" key="4">
    <source>
        <dbReference type="ARBA" id="ARBA00023242"/>
    </source>
</evidence>
<proteinExistence type="predicted"/>
<evidence type="ECO:0000256" key="3">
    <source>
        <dbReference type="ARBA" id="ARBA00023163"/>
    </source>
</evidence>
<name>A0A6H5IVZ5_9HYME</name>
<dbReference type="PANTHER" id="PTHR31200:SF1">
    <property type="entry name" value="INO80 COMPLEX SUBUNIT C"/>
    <property type="match status" value="1"/>
</dbReference>
<dbReference type="SMART" id="SM00993">
    <property type="entry name" value="YL1_C"/>
    <property type="match status" value="1"/>
</dbReference>
<dbReference type="Proteomes" id="UP000479190">
    <property type="component" value="Unassembled WGS sequence"/>
</dbReference>
<organism evidence="6 7">
    <name type="scientific">Trichogramma brassicae</name>
    <dbReference type="NCBI Taxonomy" id="86971"/>
    <lineage>
        <taxon>Eukaryota</taxon>
        <taxon>Metazoa</taxon>
        <taxon>Ecdysozoa</taxon>
        <taxon>Arthropoda</taxon>
        <taxon>Hexapoda</taxon>
        <taxon>Insecta</taxon>
        <taxon>Pterygota</taxon>
        <taxon>Neoptera</taxon>
        <taxon>Endopterygota</taxon>
        <taxon>Hymenoptera</taxon>
        <taxon>Apocrita</taxon>
        <taxon>Proctotrupomorpha</taxon>
        <taxon>Chalcidoidea</taxon>
        <taxon>Trichogrammatidae</taxon>
        <taxon>Trichogramma</taxon>
    </lineage>
</organism>
<sequence>MVSDKVIKTNDSPFFKNSSFKPKYRNFNNSGKKRIWRSLKQILSQERVVSWGSHMMHYSLINSQPSSKPNKKYSDLSGLPALYTDPQTKLFYATGEEFKIIRSLPTDINAGYLALRGASNNF</sequence>
<feature type="domain" description="Vps72/YL1 C-terminal" evidence="5">
    <location>
        <begin position="72"/>
        <end position="101"/>
    </location>
</feature>
<keyword evidence="2" id="KW-0805">Transcription regulation</keyword>
<dbReference type="Pfam" id="PF08265">
    <property type="entry name" value="YL1_C"/>
    <property type="match status" value="1"/>
</dbReference>
<dbReference type="EMBL" id="CADCXV010001105">
    <property type="protein sequence ID" value="CAB0041278.1"/>
    <property type="molecule type" value="Genomic_DNA"/>
</dbReference>
<dbReference type="InterPro" id="IPR029525">
    <property type="entry name" value="INO80C/Ies6"/>
</dbReference>
<protein>
    <recommendedName>
        <fullName evidence="5">Vps72/YL1 C-terminal domain-containing protein</fullName>
    </recommendedName>
</protein>
<evidence type="ECO:0000256" key="2">
    <source>
        <dbReference type="ARBA" id="ARBA00023015"/>
    </source>
</evidence>
<evidence type="ECO:0000256" key="1">
    <source>
        <dbReference type="ARBA" id="ARBA00004123"/>
    </source>
</evidence>
<dbReference type="GO" id="GO:0031011">
    <property type="term" value="C:Ino80 complex"/>
    <property type="evidence" value="ECO:0007669"/>
    <property type="project" value="InterPro"/>
</dbReference>
<keyword evidence="4" id="KW-0539">Nucleus</keyword>
<evidence type="ECO:0000313" key="7">
    <source>
        <dbReference type="Proteomes" id="UP000479190"/>
    </source>
</evidence>
<gene>
    <name evidence="6" type="ORF">TBRA_LOCUS12954</name>
</gene>